<dbReference type="InterPro" id="IPR050833">
    <property type="entry name" value="Poly_Biosynth_Transport"/>
</dbReference>
<protein>
    <submittedName>
        <fullName evidence="8">Membrane protein involved in the export of O-antigen and teichoic acid</fullName>
    </submittedName>
</protein>
<feature type="transmembrane region" description="Helical" evidence="7">
    <location>
        <begin position="21"/>
        <end position="39"/>
    </location>
</feature>
<feature type="transmembrane region" description="Helical" evidence="7">
    <location>
        <begin position="252"/>
        <end position="272"/>
    </location>
</feature>
<gene>
    <name evidence="8" type="ORF">SAMN02910429_01229</name>
</gene>
<feature type="transmembrane region" description="Helical" evidence="7">
    <location>
        <begin position="45"/>
        <end position="69"/>
    </location>
</feature>
<evidence type="ECO:0000256" key="2">
    <source>
        <dbReference type="ARBA" id="ARBA00007430"/>
    </source>
</evidence>
<comment type="similarity">
    <text evidence="2">Belongs to the polysaccharide synthase family.</text>
</comment>
<comment type="subcellular location">
    <subcellularLocation>
        <location evidence="1">Cell membrane</location>
        <topology evidence="1">Multi-pass membrane protein</topology>
    </subcellularLocation>
</comment>
<feature type="transmembrane region" description="Helical" evidence="7">
    <location>
        <begin position="366"/>
        <end position="395"/>
    </location>
</feature>
<feature type="transmembrane region" description="Helical" evidence="7">
    <location>
        <begin position="328"/>
        <end position="346"/>
    </location>
</feature>
<feature type="transmembrane region" description="Helical" evidence="7">
    <location>
        <begin position="146"/>
        <end position="166"/>
    </location>
</feature>
<evidence type="ECO:0000313" key="9">
    <source>
        <dbReference type="Proteomes" id="UP000182471"/>
    </source>
</evidence>
<evidence type="ECO:0000313" key="8">
    <source>
        <dbReference type="EMBL" id="SER83501.1"/>
    </source>
</evidence>
<evidence type="ECO:0000256" key="7">
    <source>
        <dbReference type="SAM" id="Phobius"/>
    </source>
</evidence>
<keyword evidence="5 7" id="KW-1133">Transmembrane helix</keyword>
<dbReference type="AlphaFoldDB" id="A0A1H9SEW0"/>
<dbReference type="RefSeq" id="WP_074730593.1">
    <property type="nucleotide sequence ID" value="NZ_FOGW01000011.1"/>
</dbReference>
<feature type="transmembrane region" description="Helical" evidence="7">
    <location>
        <begin position="443"/>
        <end position="460"/>
    </location>
</feature>
<dbReference type="Pfam" id="PF13440">
    <property type="entry name" value="Polysacc_synt_3"/>
    <property type="match status" value="1"/>
</dbReference>
<feature type="transmembrane region" description="Helical" evidence="7">
    <location>
        <begin position="415"/>
        <end position="436"/>
    </location>
</feature>
<dbReference type="Proteomes" id="UP000182471">
    <property type="component" value="Unassembled WGS sequence"/>
</dbReference>
<evidence type="ECO:0000256" key="5">
    <source>
        <dbReference type="ARBA" id="ARBA00022989"/>
    </source>
</evidence>
<accession>A0A1H9SEW0</accession>
<sequence length="480" mass="54311">MHDDIKKSIIKGIGWKFAERIIAQGVSFIVSIILARILMPDDYGMVAIVFLFITLADVLVSSGLGTALIQDKNAVEDDFSTIFYCSLFISICLYMIMFVSAPLIEHFYKIQGLTIVLRVFSLRIILGAYNTIQHAYIVKKMEFQKFFWATLIGTMISAFLGIYLAVKGYGVWALVMQYLSNSVMDSVVLSFIIKWYPKRVFSIKRAKVLVGYGWKIMCADFIGTFFNQIQTVFIGGYYNATQLAFYNKGNQIPNAMFNNITGTISSVLFSAFSKVEDKLKKKKLIRQVIKKLSFVIFPGLAVMYTISDTIIIGLFTAKWARCVEFMKYGILSIPFFLIGEISIQIVKSTGRSDIVLKIELVKKPLYLILILIGMKKSVIAIAQMTCLYSIVVAIINLYVMGKLIGYKGREILSDLLWPSFTAIVMAVILTSFNSFLKMGYIKVLFNAVCLVVFYMFKFGVNNKGIIFKLKGEKYEDSEKV</sequence>
<dbReference type="PANTHER" id="PTHR30250:SF10">
    <property type="entry name" value="LIPOPOLYSACCHARIDE BIOSYNTHESIS PROTEIN WZXC"/>
    <property type="match status" value="1"/>
</dbReference>
<feature type="transmembrane region" description="Helical" evidence="7">
    <location>
        <begin position="81"/>
        <end position="101"/>
    </location>
</feature>
<proteinExistence type="inferred from homology"/>
<name>A0A1H9SEW0_9FIRM</name>
<feature type="transmembrane region" description="Helical" evidence="7">
    <location>
        <begin position="217"/>
        <end position="240"/>
    </location>
</feature>
<dbReference type="CDD" id="cd13127">
    <property type="entry name" value="MATE_tuaB_like"/>
    <property type="match status" value="1"/>
</dbReference>
<feature type="transmembrane region" description="Helical" evidence="7">
    <location>
        <begin position="292"/>
        <end position="316"/>
    </location>
</feature>
<evidence type="ECO:0000256" key="4">
    <source>
        <dbReference type="ARBA" id="ARBA00022692"/>
    </source>
</evidence>
<organism evidence="8 9">
    <name type="scientific">Lachnobacterium bovis</name>
    <dbReference type="NCBI Taxonomy" id="140626"/>
    <lineage>
        <taxon>Bacteria</taxon>
        <taxon>Bacillati</taxon>
        <taxon>Bacillota</taxon>
        <taxon>Clostridia</taxon>
        <taxon>Lachnospirales</taxon>
        <taxon>Lachnospiraceae</taxon>
        <taxon>Lachnobacterium</taxon>
    </lineage>
</organism>
<dbReference type="PANTHER" id="PTHR30250">
    <property type="entry name" value="PST FAMILY PREDICTED COLANIC ACID TRANSPORTER"/>
    <property type="match status" value="1"/>
</dbReference>
<keyword evidence="4 7" id="KW-0812">Transmembrane</keyword>
<evidence type="ECO:0000256" key="3">
    <source>
        <dbReference type="ARBA" id="ARBA00022475"/>
    </source>
</evidence>
<dbReference type="EMBL" id="FOGW01000011">
    <property type="protein sequence ID" value="SER83501.1"/>
    <property type="molecule type" value="Genomic_DNA"/>
</dbReference>
<dbReference type="GO" id="GO:0005886">
    <property type="term" value="C:plasma membrane"/>
    <property type="evidence" value="ECO:0007669"/>
    <property type="project" value="UniProtKB-SubCell"/>
</dbReference>
<evidence type="ECO:0000256" key="1">
    <source>
        <dbReference type="ARBA" id="ARBA00004651"/>
    </source>
</evidence>
<keyword evidence="3" id="KW-1003">Cell membrane</keyword>
<evidence type="ECO:0000256" key="6">
    <source>
        <dbReference type="ARBA" id="ARBA00023136"/>
    </source>
</evidence>
<keyword evidence="6 7" id="KW-0472">Membrane</keyword>
<feature type="transmembrane region" description="Helical" evidence="7">
    <location>
        <begin position="178"/>
        <end position="196"/>
    </location>
</feature>
<keyword evidence="9" id="KW-1185">Reference proteome</keyword>
<reference evidence="9" key="1">
    <citation type="submission" date="2016-10" db="EMBL/GenBank/DDBJ databases">
        <authorList>
            <person name="Varghese N."/>
            <person name="Submissions S."/>
        </authorList>
    </citation>
    <scope>NUCLEOTIDE SEQUENCE [LARGE SCALE GENOMIC DNA]</scope>
    <source>
        <strain evidence="9">S1b</strain>
    </source>
</reference>